<accession>A0A6C0J1V2</accession>
<dbReference type="AlphaFoldDB" id="A0A6C0J1V2"/>
<organism evidence="1">
    <name type="scientific">viral metagenome</name>
    <dbReference type="NCBI Taxonomy" id="1070528"/>
    <lineage>
        <taxon>unclassified sequences</taxon>
        <taxon>metagenomes</taxon>
        <taxon>organismal metagenomes</taxon>
    </lineage>
</organism>
<reference evidence="1" key="1">
    <citation type="journal article" date="2020" name="Nature">
        <title>Giant virus diversity and host interactions through global metagenomics.</title>
        <authorList>
            <person name="Schulz F."/>
            <person name="Roux S."/>
            <person name="Paez-Espino D."/>
            <person name="Jungbluth S."/>
            <person name="Walsh D.A."/>
            <person name="Denef V.J."/>
            <person name="McMahon K.D."/>
            <person name="Konstantinidis K.T."/>
            <person name="Eloe-Fadrosh E.A."/>
            <person name="Kyrpides N.C."/>
            <person name="Woyke T."/>
        </authorList>
    </citation>
    <scope>NUCLEOTIDE SEQUENCE</scope>
    <source>
        <strain evidence="1">GVMAG-M-3300025676-16</strain>
    </source>
</reference>
<protein>
    <submittedName>
        <fullName evidence="1">Uncharacterized protein</fullName>
    </submittedName>
</protein>
<proteinExistence type="predicted"/>
<sequence length="397" mass="46119">MVCILVDYNCIIHKNNLKNISDFLQNLPDAKNYSIGVIFELNPDTYTELENNTRGNEKIDFFNSKKFIDNIINYSYIVYDIDRKICEIFLNNNNMLEDVLKIILENLPNDITIILFVELEKVHNKEYIRYLSLLGFGEPFIVEDSELKGIYLHKLNYLVDSKDITTDIEYLLKSISSEKCESTLRFTSKTIEKLKYLSKIGSSWNSKSISQKELGGRFLASLIDDLIINLEIDDKSIIYGEEEGVRVVGGLYNFHSHPQEAYERNNVTLGWPSGQDFIAFLSSHFTFNTLIHVVVAVEGVYILQMGDYWDNLTENNMNDITKFIDKEYDLACFKDKLSIPGYVSKINGIKFENKTLFNLYYSDWNNISNPFTISFKKIYGNCIINQNLNNFIDSYYK</sequence>
<evidence type="ECO:0000313" key="1">
    <source>
        <dbReference type="EMBL" id="QHT98616.1"/>
    </source>
</evidence>
<dbReference type="EMBL" id="MN740294">
    <property type="protein sequence ID" value="QHT98616.1"/>
    <property type="molecule type" value="Genomic_DNA"/>
</dbReference>
<name>A0A6C0J1V2_9ZZZZ</name>